<accession>A0A1E5XRH6</accession>
<dbReference type="EMBL" id="LAJE02000171">
    <property type="protein sequence ID" value="OEO31104.1"/>
    <property type="molecule type" value="Genomic_DNA"/>
</dbReference>
<feature type="signal peptide" evidence="1">
    <location>
        <begin position="1"/>
        <end position="26"/>
    </location>
</feature>
<feature type="domain" description="SH3b" evidence="2">
    <location>
        <begin position="25"/>
        <end position="87"/>
    </location>
</feature>
<protein>
    <recommendedName>
        <fullName evidence="2">SH3b domain-containing protein</fullName>
    </recommendedName>
</protein>
<gene>
    <name evidence="3" type="ORF">VW23_018010</name>
</gene>
<feature type="chain" id="PRO_5009190422" description="SH3b domain-containing protein" evidence="1">
    <location>
        <begin position="27"/>
        <end position="152"/>
    </location>
</feature>
<evidence type="ECO:0000259" key="2">
    <source>
        <dbReference type="PROSITE" id="PS51781"/>
    </source>
</evidence>
<evidence type="ECO:0000313" key="3">
    <source>
        <dbReference type="EMBL" id="OEO31104.1"/>
    </source>
</evidence>
<reference evidence="3 4" key="1">
    <citation type="journal article" date="2015" name="Genome Announc.">
        <title>Genome Assemblies of Three Soil-Associated Devosia species: D. insulae, D. limi, and D. soli.</title>
        <authorList>
            <person name="Hassan Y.I."/>
            <person name="Lepp D."/>
            <person name="Zhou T."/>
        </authorList>
    </citation>
    <scope>NUCLEOTIDE SEQUENCE [LARGE SCALE GENOMIC DNA]</scope>
    <source>
        <strain evidence="3 4">DS-56</strain>
    </source>
</reference>
<dbReference type="OrthoDB" id="8457065at2"/>
<comment type="caution">
    <text evidence="3">The sequence shown here is derived from an EMBL/GenBank/DDBJ whole genome shotgun (WGS) entry which is preliminary data.</text>
</comment>
<dbReference type="Pfam" id="PF08239">
    <property type="entry name" value="SH3_3"/>
    <property type="match status" value="1"/>
</dbReference>
<dbReference type="SMART" id="SM00287">
    <property type="entry name" value="SH3b"/>
    <property type="match status" value="1"/>
</dbReference>
<name>A0A1E5XRH6_9HYPH</name>
<sequence length="152" mass="16213">MSAARVALCILAALVGIGSSAAPASAGGVVASTVVNVRAGPGGNQPVIAVLAAGERVRIDHCRGPWCLVRQSGPDGWVDANYLTTPQHYARHGFVAEVDHASGSYAGGYYSGERHYDDYAFVERPHQRYRDYDFYGDIICIDGGTAQVCPRR</sequence>
<dbReference type="PROSITE" id="PS51781">
    <property type="entry name" value="SH3B"/>
    <property type="match status" value="1"/>
</dbReference>
<dbReference type="InterPro" id="IPR003646">
    <property type="entry name" value="SH3-like_bac-type"/>
</dbReference>
<organism evidence="3 4">
    <name type="scientific">Devosia insulae DS-56</name>
    <dbReference type="NCBI Taxonomy" id="1116389"/>
    <lineage>
        <taxon>Bacteria</taxon>
        <taxon>Pseudomonadati</taxon>
        <taxon>Pseudomonadota</taxon>
        <taxon>Alphaproteobacteria</taxon>
        <taxon>Hyphomicrobiales</taxon>
        <taxon>Devosiaceae</taxon>
        <taxon>Devosia</taxon>
    </lineage>
</organism>
<keyword evidence="1" id="KW-0732">Signal</keyword>
<dbReference type="Proteomes" id="UP000095463">
    <property type="component" value="Unassembled WGS sequence"/>
</dbReference>
<evidence type="ECO:0000313" key="4">
    <source>
        <dbReference type="Proteomes" id="UP000095463"/>
    </source>
</evidence>
<keyword evidence="4" id="KW-1185">Reference proteome</keyword>
<dbReference type="AlphaFoldDB" id="A0A1E5XRH6"/>
<proteinExistence type="predicted"/>
<dbReference type="Gene3D" id="2.30.30.40">
    <property type="entry name" value="SH3 Domains"/>
    <property type="match status" value="1"/>
</dbReference>
<evidence type="ECO:0000256" key="1">
    <source>
        <dbReference type="SAM" id="SignalP"/>
    </source>
</evidence>
<dbReference type="RefSeq" id="WP_069909721.1">
    <property type="nucleotide sequence ID" value="NZ_LAJE02000171.1"/>
</dbReference>